<feature type="domain" description="HTH marR-type" evidence="1">
    <location>
        <begin position="20"/>
        <end position="152"/>
    </location>
</feature>
<dbReference type="RefSeq" id="WP_253653601.1">
    <property type="nucleotide sequence ID" value="NZ_BAAAOE010000001.1"/>
</dbReference>
<keyword evidence="2" id="KW-0238">DNA-binding</keyword>
<dbReference type="EMBL" id="JAMTCG010000002">
    <property type="protein sequence ID" value="MCP2160015.1"/>
    <property type="molecule type" value="Genomic_DNA"/>
</dbReference>
<dbReference type="PANTHER" id="PTHR33164:SF99">
    <property type="entry name" value="MARR FAMILY REGULATORY PROTEIN"/>
    <property type="match status" value="1"/>
</dbReference>
<dbReference type="Proteomes" id="UP001205740">
    <property type="component" value="Unassembled WGS sequence"/>
</dbReference>
<dbReference type="InterPro" id="IPR000835">
    <property type="entry name" value="HTH_MarR-typ"/>
</dbReference>
<evidence type="ECO:0000313" key="2">
    <source>
        <dbReference type="EMBL" id="MCP2160015.1"/>
    </source>
</evidence>
<evidence type="ECO:0000259" key="1">
    <source>
        <dbReference type="PROSITE" id="PS50995"/>
    </source>
</evidence>
<dbReference type="PRINTS" id="PR00598">
    <property type="entry name" value="HTHMARR"/>
</dbReference>
<dbReference type="Gene3D" id="1.10.10.10">
    <property type="entry name" value="Winged helix-like DNA-binding domain superfamily/Winged helix DNA-binding domain"/>
    <property type="match status" value="1"/>
</dbReference>
<gene>
    <name evidence="2" type="ORF">LX12_001194</name>
</gene>
<proteinExistence type="predicted"/>
<comment type="caution">
    <text evidence="2">The sequence shown here is derived from an EMBL/GenBank/DDBJ whole genome shotgun (WGS) entry which is preliminary data.</text>
</comment>
<protein>
    <submittedName>
        <fullName evidence="2">DNA-binding transcriptional regulator, MarR family</fullName>
    </submittedName>
</protein>
<dbReference type="SMART" id="SM00347">
    <property type="entry name" value="HTH_MARR"/>
    <property type="match status" value="1"/>
</dbReference>
<evidence type="ECO:0000313" key="3">
    <source>
        <dbReference type="Proteomes" id="UP001205740"/>
    </source>
</evidence>
<keyword evidence="3" id="KW-1185">Reference proteome</keyword>
<accession>A0ABT1H065</accession>
<dbReference type="InterPro" id="IPR036390">
    <property type="entry name" value="WH_DNA-bd_sf"/>
</dbReference>
<dbReference type="PROSITE" id="PS50995">
    <property type="entry name" value="HTH_MARR_2"/>
    <property type="match status" value="1"/>
</dbReference>
<reference evidence="2 3" key="1">
    <citation type="submission" date="2022-06" db="EMBL/GenBank/DDBJ databases">
        <title>Genomic Encyclopedia of Archaeal and Bacterial Type Strains, Phase II (KMG-II): from individual species to whole genera.</title>
        <authorList>
            <person name="Goeker M."/>
        </authorList>
    </citation>
    <scope>NUCLEOTIDE SEQUENCE [LARGE SCALE GENOMIC DNA]</scope>
    <source>
        <strain evidence="2 3">DSM 45037</strain>
    </source>
</reference>
<organism evidence="2 3">
    <name type="scientific">Williamsia serinedens</name>
    <dbReference type="NCBI Taxonomy" id="391736"/>
    <lineage>
        <taxon>Bacteria</taxon>
        <taxon>Bacillati</taxon>
        <taxon>Actinomycetota</taxon>
        <taxon>Actinomycetes</taxon>
        <taxon>Mycobacteriales</taxon>
        <taxon>Nocardiaceae</taxon>
        <taxon>Williamsia</taxon>
    </lineage>
</organism>
<dbReference type="SUPFAM" id="SSF46785">
    <property type="entry name" value="Winged helix' DNA-binding domain"/>
    <property type="match status" value="1"/>
</dbReference>
<dbReference type="InterPro" id="IPR039422">
    <property type="entry name" value="MarR/SlyA-like"/>
</dbReference>
<sequence>MGRTGADGARPLDGREIRVWKSFARSLIVVPRTLEADLLEHSSMTLGEYQVMVMLSEAPDHSSRMSELASDVGLSASRMTRLIDGLRRRGWVEKRRDGCDRRGAIAVLRPDGLAALEEAYPAHLAAVRRHVMDHLGSMDLETLAIALEAMSDAR</sequence>
<dbReference type="Pfam" id="PF12802">
    <property type="entry name" value="MarR_2"/>
    <property type="match status" value="1"/>
</dbReference>
<dbReference type="PANTHER" id="PTHR33164">
    <property type="entry name" value="TRANSCRIPTIONAL REGULATOR, MARR FAMILY"/>
    <property type="match status" value="1"/>
</dbReference>
<dbReference type="InterPro" id="IPR036388">
    <property type="entry name" value="WH-like_DNA-bd_sf"/>
</dbReference>
<dbReference type="GO" id="GO:0003677">
    <property type="term" value="F:DNA binding"/>
    <property type="evidence" value="ECO:0007669"/>
    <property type="project" value="UniProtKB-KW"/>
</dbReference>
<name>A0ABT1H065_9NOCA</name>